<dbReference type="EMBL" id="UINC01002145">
    <property type="protein sequence ID" value="SUZ93421.1"/>
    <property type="molecule type" value="Genomic_DNA"/>
</dbReference>
<evidence type="ECO:0008006" key="9">
    <source>
        <dbReference type="Google" id="ProtNLM"/>
    </source>
</evidence>
<dbReference type="InterPro" id="IPR055557">
    <property type="entry name" value="DUF7133"/>
</dbReference>
<keyword evidence="1" id="KW-0813">Transport</keyword>
<dbReference type="NCBIfam" id="TIGR02604">
    <property type="entry name" value="Piru_Ver_Nterm"/>
    <property type="match status" value="1"/>
</dbReference>
<sequence>MNMQNRFPWGTVLFAFVLTVAVTIGAACGRGQTFFQKGDHVVIIGNGLADRMQHHGWLETYLQAELPGLELVIRNQGFTGDRIDHRPRSEGFMTVDEYLALSKADVIFAMFGYNESYDGEPAQFGEALTEWIDRTSAQNYSGKGAPRIVLFSPIAHENLNDSNLPDGRDNNARLAAYTEAMEVVAGEKNVRYYNLFGPSQKLYADALSPLTINGVHLNEDGNRQVAEIIVESLLGRQPAADMATLESVRAAVLDKNWHWFNRYRATDGNDVWGTRSTLAFTNDQTNFEVLQNELVQLDYMTANRDRVIWAAAAGQAIDPEDSNMPQPVEVISNIDQPQTQDGVSVTGTLEYVGPEDAIELMTLDKDLRVNLFASEEMFPEMVNPVQLGVDTRGRLWVASWATYPKWEPTKEMDDRLLILPDDDGDGVADRAITFAYVHNPTAFEFWNGGVIVASVPDILFLKDTDGDDVADVRISLLGGLGSADTHHSANNFVYGPDGFIYYQRGIFNVSNVETPWFTNQESGISGMYRFNPRTHEFSFHAVNNPNPHGISFDYWGYHYATDGTGGTAYQVKPTGDGGFTMRGLLPHTVRPVPSSGILSSSHFPERNQDNFLILNVIAFLGIKQYTLAYETETGDVNGTETNDLLVSSDPNFRPSDFEIGSDGALYVADWANAIIGHMQHNVRDPNRDHEHGRIYRITAQGRPLQEHIPLDGRPIPELLAALESPVNGIRHRARIELSERNSAEVIAATEEWLQRFDVTSEADAHHILEALWVHQQHNVVNRDLLNLVLYSPVPHARIAAQRVEQLWDYNAAKPFDFTSTLEDDTVASVEPDADAIVIKTVMDQMRFDTAEFTVKAGEPVKIWFENPDYTPHNLIIGQPDSAAEIAAAAEDLGALGFAVGFLPDSDKIIIATELLNYREFQVIEFTAPKELGDYDFLCTFPNHWQTMKGIMRVVN</sequence>
<name>A0A381RQL1_9ZZZZ</name>
<dbReference type="PROSITE" id="PS51257">
    <property type="entry name" value="PROKAR_LIPOPROTEIN"/>
    <property type="match status" value="1"/>
</dbReference>
<dbReference type="GO" id="GO:0009055">
    <property type="term" value="F:electron transfer activity"/>
    <property type="evidence" value="ECO:0007669"/>
    <property type="project" value="InterPro"/>
</dbReference>
<dbReference type="Pfam" id="PF00127">
    <property type="entry name" value="Copper-bind"/>
    <property type="match status" value="1"/>
</dbReference>
<evidence type="ECO:0000313" key="8">
    <source>
        <dbReference type="EMBL" id="SUZ93421.1"/>
    </source>
</evidence>
<evidence type="ECO:0000259" key="7">
    <source>
        <dbReference type="Pfam" id="PF23500"/>
    </source>
</evidence>
<evidence type="ECO:0000256" key="3">
    <source>
        <dbReference type="ARBA" id="ARBA00022982"/>
    </source>
</evidence>
<protein>
    <recommendedName>
        <fullName evidence="9">Blue (type 1) copper domain-containing protein</fullName>
    </recommendedName>
</protein>
<dbReference type="Pfam" id="PF13472">
    <property type="entry name" value="Lipase_GDSL_2"/>
    <property type="match status" value="1"/>
</dbReference>
<dbReference type="CDD" id="cd04233">
    <property type="entry name" value="Auracyanin"/>
    <property type="match status" value="1"/>
</dbReference>
<organism evidence="8">
    <name type="scientific">marine metagenome</name>
    <dbReference type="NCBI Taxonomy" id="408172"/>
    <lineage>
        <taxon>unclassified sequences</taxon>
        <taxon>metagenomes</taxon>
        <taxon>ecological metagenomes</taxon>
    </lineage>
</organism>
<evidence type="ECO:0000256" key="1">
    <source>
        <dbReference type="ARBA" id="ARBA00022448"/>
    </source>
</evidence>
<dbReference type="InterPro" id="IPR028871">
    <property type="entry name" value="BlueCu_1_BS"/>
</dbReference>
<reference evidence="8" key="1">
    <citation type="submission" date="2018-05" db="EMBL/GenBank/DDBJ databases">
        <authorList>
            <person name="Lanie J.A."/>
            <person name="Ng W.-L."/>
            <person name="Kazmierczak K.M."/>
            <person name="Andrzejewski T.M."/>
            <person name="Davidsen T.M."/>
            <person name="Wayne K.J."/>
            <person name="Tettelin H."/>
            <person name="Glass J.I."/>
            <person name="Rusch D."/>
            <person name="Podicherti R."/>
            <person name="Tsui H.-C.T."/>
            <person name="Winkler M.E."/>
        </authorList>
    </citation>
    <scope>NUCLEOTIDE SEQUENCE</scope>
</reference>
<dbReference type="PANTHER" id="PTHR33546:SF1">
    <property type="entry name" value="LARGE, MULTIFUNCTIONAL SECRETED PROTEIN"/>
    <property type="match status" value="1"/>
</dbReference>
<dbReference type="SUPFAM" id="SSF63829">
    <property type="entry name" value="Calcium-dependent phosphotriesterase"/>
    <property type="match status" value="1"/>
</dbReference>
<gene>
    <name evidence="8" type="ORF">METZ01_LOCUS46275</name>
</gene>
<keyword evidence="2" id="KW-0479">Metal-binding</keyword>
<keyword evidence="3" id="KW-0249">Electron transport</keyword>
<dbReference type="CDD" id="cd01834">
    <property type="entry name" value="SGNH_hydrolase_like_2"/>
    <property type="match status" value="1"/>
</dbReference>
<dbReference type="InterPro" id="IPR000923">
    <property type="entry name" value="BlueCu_1"/>
</dbReference>
<dbReference type="SUPFAM" id="SSF52266">
    <property type="entry name" value="SGNH hydrolase"/>
    <property type="match status" value="1"/>
</dbReference>
<feature type="domain" description="DUF7133" evidence="7">
    <location>
        <begin position="597"/>
        <end position="699"/>
    </location>
</feature>
<dbReference type="PANTHER" id="PTHR33546">
    <property type="entry name" value="LARGE, MULTIFUNCTIONAL SECRETED PROTEIN-RELATED"/>
    <property type="match status" value="1"/>
</dbReference>
<dbReference type="InterPro" id="IPR011042">
    <property type="entry name" value="6-blade_b-propeller_TolB-like"/>
</dbReference>
<dbReference type="Gene3D" id="3.40.50.1110">
    <property type="entry name" value="SGNH hydrolase"/>
    <property type="match status" value="1"/>
</dbReference>
<dbReference type="Gene3D" id="2.120.10.30">
    <property type="entry name" value="TolB, C-terminal domain"/>
    <property type="match status" value="1"/>
</dbReference>
<evidence type="ECO:0000256" key="2">
    <source>
        <dbReference type="ARBA" id="ARBA00022723"/>
    </source>
</evidence>
<dbReference type="Pfam" id="PF23500">
    <property type="entry name" value="DUF7133"/>
    <property type="match status" value="2"/>
</dbReference>
<dbReference type="InterPro" id="IPR013428">
    <property type="entry name" value="Membrane-bound_put_N"/>
</dbReference>
<dbReference type="InterPro" id="IPR036514">
    <property type="entry name" value="SGNH_hydro_sf"/>
</dbReference>
<evidence type="ECO:0000256" key="4">
    <source>
        <dbReference type="ARBA" id="ARBA00023008"/>
    </source>
</evidence>
<evidence type="ECO:0000259" key="6">
    <source>
        <dbReference type="Pfam" id="PF13472"/>
    </source>
</evidence>
<dbReference type="InterPro" id="IPR008972">
    <property type="entry name" value="Cupredoxin"/>
</dbReference>
<dbReference type="AlphaFoldDB" id="A0A381RQL1"/>
<proteinExistence type="predicted"/>
<evidence type="ECO:0000259" key="5">
    <source>
        <dbReference type="Pfam" id="PF00127"/>
    </source>
</evidence>
<dbReference type="SUPFAM" id="SSF49503">
    <property type="entry name" value="Cupredoxins"/>
    <property type="match status" value="1"/>
</dbReference>
<keyword evidence="4" id="KW-0186">Copper</keyword>
<dbReference type="PROSITE" id="PS00196">
    <property type="entry name" value="COPPER_BLUE"/>
    <property type="match status" value="1"/>
</dbReference>
<feature type="domain" description="DUF7133" evidence="7">
    <location>
        <begin position="354"/>
        <end position="566"/>
    </location>
</feature>
<dbReference type="GO" id="GO:0005507">
    <property type="term" value="F:copper ion binding"/>
    <property type="evidence" value="ECO:0007669"/>
    <property type="project" value="InterPro"/>
</dbReference>
<dbReference type="Gene3D" id="2.60.40.420">
    <property type="entry name" value="Cupredoxins - blue copper proteins"/>
    <property type="match status" value="1"/>
</dbReference>
<feature type="domain" description="Blue (type 1) copper" evidence="5">
    <location>
        <begin position="842"/>
        <end position="953"/>
    </location>
</feature>
<feature type="domain" description="SGNH hydrolase-type esterase" evidence="6">
    <location>
        <begin position="54"/>
        <end position="223"/>
    </location>
</feature>
<dbReference type="InterPro" id="IPR013830">
    <property type="entry name" value="SGNH_hydro"/>
</dbReference>
<accession>A0A381RQL1</accession>